<dbReference type="InterPro" id="IPR004099">
    <property type="entry name" value="Pyr_nucl-diS_OxRdtase_dimer"/>
</dbReference>
<dbReference type="PROSITE" id="PS00076">
    <property type="entry name" value="PYRIDINE_REDOX_1"/>
    <property type="match status" value="1"/>
</dbReference>
<evidence type="ECO:0000256" key="5">
    <source>
        <dbReference type="ARBA" id="ARBA00022490"/>
    </source>
</evidence>
<evidence type="ECO:0000256" key="3">
    <source>
        <dbReference type="ARBA" id="ARBA00012608"/>
    </source>
</evidence>
<keyword evidence="20" id="KW-1185">Reference proteome</keyword>
<feature type="disulfide bond" description="Redox-active" evidence="15">
    <location>
        <begin position="42"/>
        <end position="47"/>
    </location>
</feature>
<dbReference type="PANTHER" id="PTHR22912">
    <property type="entry name" value="DISULFIDE OXIDOREDUCTASE"/>
    <property type="match status" value="1"/>
</dbReference>
<dbReference type="GO" id="GO:0005737">
    <property type="term" value="C:cytoplasm"/>
    <property type="evidence" value="ECO:0007669"/>
    <property type="project" value="UniProtKB-SubCell"/>
</dbReference>
<evidence type="ECO:0000256" key="16">
    <source>
        <dbReference type="RuleBase" id="RU003692"/>
    </source>
</evidence>
<feature type="active site" description="Proton acceptor" evidence="13">
    <location>
        <position position="436"/>
    </location>
</feature>
<name>A0AAW6U3T1_9BACT</name>
<dbReference type="InterPro" id="IPR012999">
    <property type="entry name" value="Pyr_OxRdtase_I_AS"/>
</dbReference>
<evidence type="ECO:0000256" key="2">
    <source>
        <dbReference type="ARBA" id="ARBA00007532"/>
    </source>
</evidence>
<dbReference type="GO" id="GO:0006103">
    <property type="term" value="P:2-oxoglutarate metabolic process"/>
    <property type="evidence" value="ECO:0007669"/>
    <property type="project" value="TreeGrafter"/>
</dbReference>
<evidence type="ECO:0000256" key="7">
    <source>
        <dbReference type="ARBA" id="ARBA00022827"/>
    </source>
</evidence>
<dbReference type="Gene3D" id="3.30.390.30">
    <property type="match status" value="1"/>
</dbReference>
<dbReference type="InterPro" id="IPR001100">
    <property type="entry name" value="Pyr_nuc-diS_OxRdtase"/>
</dbReference>
<keyword evidence="7 14" id="KW-0274">FAD</keyword>
<evidence type="ECO:0000256" key="12">
    <source>
        <dbReference type="ARBA" id="ARBA00049187"/>
    </source>
</evidence>
<keyword evidence="11 16" id="KW-0676">Redox-active center</keyword>
<dbReference type="FunFam" id="3.30.390.30:FF:000001">
    <property type="entry name" value="Dihydrolipoyl dehydrogenase"/>
    <property type="match status" value="1"/>
</dbReference>
<dbReference type="PIRSF" id="PIRSF000350">
    <property type="entry name" value="Mercury_reductase_MerA"/>
    <property type="match status" value="1"/>
</dbReference>
<evidence type="ECO:0000256" key="4">
    <source>
        <dbReference type="ARBA" id="ARBA00016961"/>
    </source>
</evidence>
<dbReference type="Proteomes" id="UP001431776">
    <property type="component" value="Unassembled WGS sequence"/>
</dbReference>
<organism evidence="19 20">
    <name type="scientific">Anaerobaca lacustris</name>
    <dbReference type="NCBI Taxonomy" id="3044600"/>
    <lineage>
        <taxon>Bacteria</taxon>
        <taxon>Pseudomonadati</taxon>
        <taxon>Planctomycetota</taxon>
        <taxon>Phycisphaerae</taxon>
        <taxon>Sedimentisphaerales</taxon>
        <taxon>Anaerobacaceae</taxon>
        <taxon>Anaerobaca</taxon>
    </lineage>
</organism>
<comment type="miscellaneous">
    <text evidence="16">The active site is a redox-active disulfide bond.</text>
</comment>
<dbReference type="InterPro" id="IPR050151">
    <property type="entry name" value="Class-I_Pyr_Nuc-Dis_Oxidored"/>
</dbReference>
<keyword evidence="9 14" id="KW-0520">NAD</keyword>
<gene>
    <name evidence="19" type="primary">lpdA</name>
    <name evidence="19" type="ORF">QJ522_16215</name>
</gene>
<evidence type="ECO:0000256" key="15">
    <source>
        <dbReference type="PIRSR" id="PIRSR000350-4"/>
    </source>
</evidence>
<feature type="binding site" evidence="14">
    <location>
        <position position="202"/>
    </location>
    <ligand>
        <name>NAD(+)</name>
        <dbReference type="ChEBI" id="CHEBI:57540"/>
    </ligand>
</feature>
<dbReference type="RefSeq" id="WP_349246013.1">
    <property type="nucleotide sequence ID" value="NZ_JASCXX010000022.1"/>
</dbReference>
<feature type="binding site" evidence="14">
    <location>
        <begin position="142"/>
        <end position="144"/>
    </location>
    <ligand>
        <name>FAD</name>
        <dbReference type="ChEBI" id="CHEBI:57692"/>
    </ligand>
</feature>
<feature type="domain" description="FAD/NAD(P)-binding" evidence="18">
    <location>
        <begin position="5"/>
        <end position="321"/>
    </location>
</feature>
<evidence type="ECO:0000256" key="1">
    <source>
        <dbReference type="ARBA" id="ARBA00004496"/>
    </source>
</evidence>
<evidence type="ECO:0000313" key="20">
    <source>
        <dbReference type="Proteomes" id="UP001431776"/>
    </source>
</evidence>
<proteinExistence type="inferred from homology"/>
<dbReference type="InterPro" id="IPR016156">
    <property type="entry name" value="FAD/NAD-linked_Rdtase_dimer_sf"/>
</dbReference>
<dbReference type="InterPro" id="IPR036188">
    <property type="entry name" value="FAD/NAD-bd_sf"/>
</dbReference>
<evidence type="ECO:0000256" key="14">
    <source>
        <dbReference type="PIRSR" id="PIRSR000350-3"/>
    </source>
</evidence>
<evidence type="ECO:0000256" key="9">
    <source>
        <dbReference type="ARBA" id="ARBA00023027"/>
    </source>
</evidence>
<feature type="binding site" evidence="14">
    <location>
        <position position="51"/>
    </location>
    <ligand>
        <name>FAD</name>
        <dbReference type="ChEBI" id="CHEBI:57692"/>
    </ligand>
</feature>
<evidence type="ECO:0000313" key="19">
    <source>
        <dbReference type="EMBL" id="MDI6450603.1"/>
    </source>
</evidence>
<dbReference type="NCBIfam" id="TIGR01350">
    <property type="entry name" value="lipoamide_DH"/>
    <property type="match status" value="1"/>
</dbReference>
<dbReference type="SUPFAM" id="SSF55424">
    <property type="entry name" value="FAD/NAD-linked reductases, dimerisation (C-terminal) domain"/>
    <property type="match status" value="1"/>
</dbReference>
<feature type="binding site" evidence="14">
    <location>
        <position position="266"/>
    </location>
    <ligand>
        <name>NAD(+)</name>
        <dbReference type="ChEBI" id="CHEBI:57540"/>
    </ligand>
</feature>
<feature type="binding site" evidence="14">
    <location>
        <position position="306"/>
    </location>
    <ligand>
        <name>FAD</name>
        <dbReference type="ChEBI" id="CHEBI:57692"/>
    </ligand>
</feature>
<dbReference type="GO" id="GO:0050660">
    <property type="term" value="F:flavin adenine dinucleotide binding"/>
    <property type="evidence" value="ECO:0007669"/>
    <property type="project" value="InterPro"/>
</dbReference>
<evidence type="ECO:0000259" key="17">
    <source>
        <dbReference type="Pfam" id="PF02852"/>
    </source>
</evidence>
<dbReference type="Pfam" id="PF07992">
    <property type="entry name" value="Pyr_redox_2"/>
    <property type="match status" value="1"/>
</dbReference>
<dbReference type="GO" id="GO:0004148">
    <property type="term" value="F:dihydrolipoyl dehydrogenase (NADH) activity"/>
    <property type="evidence" value="ECO:0007669"/>
    <property type="project" value="UniProtKB-EC"/>
</dbReference>
<dbReference type="InterPro" id="IPR023753">
    <property type="entry name" value="FAD/NAD-binding_dom"/>
</dbReference>
<dbReference type="PANTHER" id="PTHR22912:SF217">
    <property type="entry name" value="DIHYDROLIPOYL DEHYDROGENASE"/>
    <property type="match status" value="1"/>
</dbReference>
<evidence type="ECO:0000256" key="6">
    <source>
        <dbReference type="ARBA" id="ARBA00022630"/>
    </source>
</evidence>
<keyword evidence="14" id="KW-0547">Nucleotide-binding</keyword>
<feature type="domain" description="Pyridine nucleotide-disulphide oxidoreductase dimerisation" evidence="17">
    <location>
        <begin position="341"/>
        <end position="446"/>
    </location>
</feature>
<dbReference type="EC" id="1.8.1.4" evidence="3 16"/>
<comment type="caution">
    <text evidence="19">The sequence shown here is derived from an EMBL/GenBank/DDBJ whole genome shotgun (WGS) entry which is preliminary data.</text>
</comment>
<evidence type="ECO:0000256" key="11">
    <source>
        <dbReference type="ARBA" id="ARBA00023284"/>
    </source>
</evidence>
<dbReference type="InterPro" id="IPR006258">
    <property type="entry name" value="Lipoamide_DH"/>
</dbReference>
<reference evidence="19" key="1">
    <citation type="submission" date="2023-05" db="EMBL/GenBank/DDBJ databases">
        <title>Anaerotaeda fermentans gen. nov., sp. nov., a novel anaerobic planctomycete of the new family within the order Sedimentisphaerales isolated from Taman Peninsula, Russia.</title>
        <authorList>
            <person name="Khomyakova M.A."/>
            <person name="Merkel A.Y."/>
            <person name="Slobodkin A.I."/>
        </authorList>
    </citation>
    <scope>NUCLEOTIDE SEQUENCE</scope>
    <source>
        <strain evidence="19">M17dextr</strain>
    </source>
</reference>
<evidence type="ECO:0000256" key="8">
    <source>
        <dbReference type="ARBA" id="ARBA00023002"/>
    </source>
</evidence>
<comment type="cofactor">
    <cofactor evidence="14 16">
        <name>FAD</name>
        <dbReference type="ChEBI" id="CHEBI:57692"/>
    </cofactor>
    <text evidence="14 16">Binds 1 FAD per subunit.</text>
</comment>
<comment type="subcellular location">
    <subcellularLocation>
        <location evidence="1">Cytoplasm</location>
    </subcellularLocation>
</comment>
<comment type="catalytic activity">
    <reaction evidence="12 16">
        <text>N(6)-[(R)-dihydrolipoyl]-L-lysyl-[protein] + NAD(+) = N(6)-[(R)-lipoyl]-L-lysyl-[protein] + NADH + H(+)</text>
        <dbReference type="Rhea" id="RHEA:15045"/>
        <dbReference type="Rhea" id="RHEA-COMP:10474"/>
        <dbReference type="Rhea" id="RHEA-COMP:10475"/>
        <dbReference type="ChEBI" id="CHEBI:15378"/>
        <dbReference type="ChEBI" id="CHEBI:57540"/>
        <dbReference type="ChEBI" id="CHEBI:57945"/>
        <dbReference type="ChEBI" id="CHEBI:83099"/>
        <dbReference type="ChEBI" id="CHEBI:83100"/>
        <dbReference type="EC" id="1.8.1.4"/>
    </reaction>
</comment>
<dbReference type="PRINTS" id="PR00368">
    <property type="entry name" value="FADPNR"/>
</dbReference>
<dbReference type="EMBL" id="JASCXX010000022">
    <property type="protein sequence ID" value="MDI6450603.1"/>
    <property type="molecule type" value="Genomic_DNA"/>
</dbReference>
<keyword evidence="8 16" id="KW-0560">Oxidoreductase</keyword>
<keyword evidence="5" id="KW-0963">Cytoplasm</keyword>
<evidence type="ECO:0000259" key="18">
    <source>
        <dbReference type="Pfam" id="PF07992"/>
    </source>
</evidence>
<dbReference type="Pfam" id="PF02852">
    <property type="entry name" value="Pyr_redox_dim"/>
    <property type="match status" value="1"/>
</dbReference>
<dbReference type="SUPFAM" id="SSF51905">
    <property type="entry name" value="FAD/NAD(P)-binding domain"/>
    <property type="match status" value="1"/>
</dbReference>
<evidence type="ECO:0000256" key="10">
    <source>
        <dbReference type="ARBA" id="ARBA00023157"/>
    </source>
</evidence>
<evidence type="ECO:0000256" key="13">
    <source>
        <dbReference type="PIRSR" id="PIRSR000350-2"/>
    </source>
</evidence>
<dbReference type="Gene3D" id="3.50.50.60">
    <property type="entry name" value="FAD/NAD(P)-binding domain"/>
    <property type="match status" value="2"/>
</dbReference>
<comment type="similarity">
    <text evidence="2 16">Belongs to the class-I pyridine nucleotide-disulfide oxidoreductase family.</text>
</comment>
<protein>
    <recommendedName>
        <fullName evidence="4 16">Dihydrolipoyl dehydrogenase</fullName>
        <ecNumber evidence="3 16">1.8.1.4</ecNumber>
    </recommendedName>
</protein>
<sequence>MADTFDVVVVGAGPGGARAARRCAQRGASVALVEKEFIGGTCLNWGCIPSKTLLASAHLLMRARSASEMGIDIPSATPNWPRIQQRRESIIAGLRKGMQGGMKSGRIAYLEGTAVVHSPTKVTVEANGQKTDLEAGKLILATGSDSIEIPSIPFDGKIVISSTEALSLLEIPKSMVIVGGGVIGCELGCVYAAMGAKVTIVEALESLLPMLDSWASRLVEREFKGLGIEALTGRKVTGVDKGASSAKVNLDDGQTIEAERVLVAVGRRAAVDRAIVSALGLEMSGPAIKVNKRMETNVPGVYAVGDAVGTTYLAHGATAEAEVAAANATGSSEEMLDYDLIPRVIFTFPEVASVGKTEAKCLAEGLDISVGKGFYKANGRSVAENDTNGQIHAIRDNAINEIVGVTMVGPLATEFVAFARTLIGTCEPIRQITFPHPTISETLEDAVHEALGELLLE</sequence>
<accession>A0AAW6U3T1</accession>
<keyword evidence="10" id="KW-1015">Disulfide bond</keyword>
<dbReference type="PRINTS" id="PR00411">
    <property type="entry name" value="PNDRDTASEI"/>
</dbReference>
<dbReference type="AlphaFoldDB" id="A0AAW6U3T1"/>
<keyword evidence="6 16" id="KW-0285">Flavoprotein</keyword>
<feature type="binding site" evidence="14">
    <location>
        <begin position="179"/>
        <end position="186"/>
    </location>
    <ligand>
        <name>NAD(+)</name>
        <dbReference type="ChEBI" id="CHEBI:57540"/>
    </ligand>
</feature>